<feature type="compositionally biased region" description="Acidic residues" evidence="1">
    <location>
        <begin position="233"/>
        <end position="263"/>
    </location>
</feature>
<dbReference type="AlphaFoldDB" id="A0A915P9T0"/>
<keyword evidence="2" id="KW-1185">Reference proteome</keyword>
<feature type="compositionally biased region" description="Basic and acidic residues" evidence="1">
    <location>
        <begin position="636"/>
        <end position="693"/>
    </location>
</feature>
<dbReference type="Proteomes" id="UP000887560">
    <property type="component" value="Unplaced"/>
</dbReference>
<feature type="compositionally biased region" description="Polar residues" evidence="1">
    <location>
        <begin position="694"/>
        <end position="708"/>
    </location>
</feature>
<feature type="compositionally biased region" description="Basic and acidic residues" evidence="1">
    <location>
        <begin position="385"/>
        <end position="401"/>
    </location>
</feature>
<evidence type="ECO:0000256" key="1">
    <source>
        <dbReference type="SAM" id="MobiDB-lite"/>
    </source>
</evidence>
<feature type="compositionally biased region" description="Polar residues" evidence="1">
    <location>
        <begin position="317"/>
        <end position="329"/>
    </location>
</feature>
<feature type="region of interest" description="Disordered" evidence="1">
    <location>
        <begin position="316"/>
        <end position="421"/>
    </location>
</feature>
<evidence type="ECO:0000313" key="3">
    <source>
        <dbReference type="WBParaSite" id="scf7180000424634.g13648"/>
    </source>
</evidence>
<accession>A0A915P9T0</accession>
<feature type="compositionally biased region" description="Basic and acidic residues" evidence="1">
    <location>
        <begin position="741"/>
        <end position="750"/>
    </location>
</feature>
<feature type="compositionally biased region" description="Acidic residues" evidence="1">
    <location>
        <begin position="447"/>
        <end position="460"/>
    </location>
</feature>
<evidence type="ECO:0000313" key="2">
    <source>
        <dbReference type="Proteomes" id="UP000887560"/>
    </source>
</evidence>
<feature type="compositionally biased region" description="Low complexity" evidence="1">
    <location>
        <begin position="359"/>
        <end position="375"/>
    </location>
</feature>
<feature type="region of interest" description="Disordered" evidence="1">
    <location>
        <begin position="850"/>
        <end position="873"/>
    </location>
</feature>
<protein>
    <submittedName>
        <fullName evidence="3">Uncharacterized protein</fullName>
    </submittedName>
</protein>
<organism evidence="2 3">
    <name type="scientific">Meloidogyne floridensis</name>
    <dbReference type="NCBI Taxonomy" id="298350"/>
    <lineage>
        <taxon>Eukaryota</taxon>
        <taxon>Metazoa</taxon>
        <taxon>Ecdysozoa</taxon>
        <taxon>Nematoda</taxon>
        <taxon>Chromadorea</taxon>
        <taxon>Rhabditida</taxon>
        <taxon>Tylenchina</taxon>
        <taxon>Tylenchomorpha</taxon>
        <taxon>Tylenchoidea</taxon>
        <taxon>Meloidogynidae</taxon>
        <taxon>Meloidogyninae</taxon>
        <taxon>Meloidogyne</taxon>
    </lineage>
</organism>
<feature type="compositionally biased region" description="Basic and acidic residues" evidence="1">
    <location>
        <begin position="601"/>
        <end position="627"/>
    </location>
</feature>
<feature type="compositionally biased region" description="Basic and acidic residues" evidence="1">
    <location>
        <begin position="758"/>
        <end position="769"/>
    </location>
</feature>
<dbReference type="WBParaSite" id="scf7180000424634.g13648">
    <property type="protein sequence ID" value="scf7180000424634.g13648"/>
    <property type="gene ID" value="scf7180000424634.g13648"/>
</dbReference>
<feature type="compositionally biased region" description="Basic and acidic residues" evidence="1">
    <location>
        <begin position="462"/>
        <end position="507"/>
    </location>
</feature>
<feature type="region of interest" description="Disordered" evidence="1">
    <location>
        <begin position="222"/>
        <end position="263"/>
    </location>
</feature>
<name>A0A915P9T0_9BILA</name>
<feature type="region of interest" description="Disordered" evidence="1">
    <location>
        <begin position="535"/>
        <end position="769"/>
    </location>
</feature>
<feature type="region of interest" description="Disordered" evidence="1">
    <location>
        <begin position="443"/>
        <end position="518"/>
    </location>
</feature>
<feature type="compositionally biased region" description="Basic and acidic residues" evidence="1">
    <location>
        <begin position="568"/>
        <end position="585"/>
    </location>
</feature>
<sequence length="986" mass="112494">MSYSSRYNSKGSGNYRASSYQREYSPINSNNYYNASQRYSSTDLYSSTKNYIRPGSSSPRYIPPSTITSNINYGIPKRSASYACGISIGGNLNNLNELRPRIGSDISNKRIGVKDVINRIESRSIKSNSINTEEDKRSNQIKNIGEQHIERTKTIQSLMEELNNKVKDSNTKLRQIPPPLLLVTCPSMQEPEEGEKSAEEVIENKQKTNNNSEVDAQITLKLAAPDGEGSESYSDEDYSDEEFSDEDEDYSDEEEWESDWDVDEATVCRTLQLSGYESDFELPFERREKVAERLSEANALPPPVFTASISYDGMSDSWGTSGQSYSDEGTGSGIGDDVEVGFTLVQQAAMRPSDEEEYSTTTSGTYSSETYTSSSFDEESEEISDDGRSYTRSRSLDDRSISRSYRSSTSGETAESVHSGEDVLIKVKDEEKKEEPKLVILQSVQQQDEEIAEEPEEMILDIDTKMEVKTPKVSEELGHDGNKKISREETYVREQNLKEGRAEESARHLPGQAKPTTDFAKKAVVQPMAEAKMVESATAKSRPRYQPSEPILPIVLTPNEPITYKRSTRLEPKEEDEKKKAERQQRARTPIPVHEPDDEFDKQMTELRDQIHKDRRKLQSEYRDVSHGLKSATAEVRQRTKEAEHQFKLDKVSDTFKKAEEEKKRQRELRHLDENKNKVKEKDGKEKEKKKETIPNQETKLKLAQQQRPEPKKTIRRAAKQQIQNDVSTAESSSKPSESTKAAEKRENLRRLSPQKRASGEKIEGKRKTEELMNFTTTKEDLTKSEVKGGNVVVEIVGKKKTRSENRRRISRRGHLRKIFTRVPCDIDELMGWKGHDSFEKMDAFFTSRESAKRQINSSNGKEPAPKRREVKGGNVVVEIVGKKKTRSENRRRISRRGHLRKIFTRVPCDIDELMGWKGHDSFEKMDAFFTSRESAKRQINSSNGKEPAPKRRGTEPQKVWISELHDIDKIYKMSELRDIKLSAGA</sequence>
<reference evidence="3" key="1">
    <citation type="submission" date="2022-11" db="UniProtKB">
        <authorList>
            <consortium name="WormBaseParasite"/>
        </authorList>
    </citation>
    <scope>IDENTIFICATION</scope>
</reference>
<feature type="region of interest" description="Disordered" evidence="1">
    <location>
        <begin position="934"/>
        <end position="958"/>
    </location>
</feature>
<feature type="compositionally biased region" description="Low complexity" evidence="1">
    <location>
        <begin position="728"/>
        <end position="740"/>
    </location>
</feature>
<proteinExistence type="predicted"/>